<evidence type="ECO:0000313" key="7">
    <source>
        <dbReference type="Proteomes" id="UP000504631"/>
    </source>
</evidence>
<proteinExistence type="predicted"/>
<dbReference type="Gene3D" id="2.60.200.20">
    <property type="match status" value="1"/>
</dbReference>
<accession>A0A6J3KVR6</accession>
<evidence type="ECO:0000256" key="2">
    <source>
        <dbReference type="ARBA" id="ARBA00022763"/>
    </source>
</evidence>
<reference evidence="8" key="1">
    <citation type="submission" date="2025-08" db="UniProtKB">
        <authorList>
            <consortium name="RefSeq"/>
        </authorList>
    </citation>
    <scope>IDENTIFICATION</scope>
    <source>
        <tissue evidence="8">Muscle</tissue>
    </source>
</reference>
<evidence type="ECO:0000313" key="8">
    <source>
        <dbReference type="RefSeq" id="XP_033357190.1"/>
    </source>
</evidence>
<dbReference type="GO" id="GO:0046404">
    <property type="term" value="F:ATP-dependent polydeoxyribonucleotide 5'-hydroxyl-kinase activity"/>
    <property type="evidence" value="ECO:0007669"/>
    <property type="project" value="TreeGrafter"/>
</dbReference>
<dbReference type="CDD" id="cd01625">
    <property type="entry name" value="HAD_PNP"/>
    <property type="match status" value="1"/>
</dbReference>
<dbReference type="PANTHER" id="PTHR12083:SF9">
    <property type="entry name" value="BIFUNCTIONAL POLYNUCLEOTIDE PHOSPHATASE_KINASE"/>
    <property type="match status" value="1"/>
</dbReference>
<dbReference type="Proteomes" id="UP000504631">
    <property type="component" value="Unplaced"/>
</dbReference>
<dbReference type="InterPro" id="IPR013954">
    <property type="entry name" value="PNK3P"/>
</dbReference>
<dbReference type="Pfam" id="PF08645">
    <property type="entry name" value="PNK3P"/>
    <property type="match status" value="1"/>
</dbReference>
<keyword evidence="7" id="KW-1185">Reference proteome</keyword>
<dbReference type="NCBIfam" id="TIGR01662">
    <property type="entry name" value="HAD-SF-IIIA"/>
    <property type="match status" value="1"/>
</dbReference>
<protein>
    <submittedName>
        <fullName evidence="8">Uncharacterized protein F21D5.5 isoform X1</fullName>
    </submittedName>
</protein>
<dbReference type="GO" id="GO:0046403">
    <property type="term" value="F:polynucleotide 3'-phosphatase activity"/>
    <property type="evidence" value="ECO:0007669"/>
    <property type="project" value="TreeGrafter"/>
</dbReference>
<dbReference type="SUPFAM" id="SSF52540">
    <property type="entry name" value="P-loop containing nucleoside triphosphate hydrolases"/>
    <property type="match status" value="1"/>
</dbReference>
<sequence>MHKDSFLLRLDTRVLHLLYQMNQQAQSCYLKSNDKTLKTVYLPHKKSIILGRSEETNITDTQCSRQQVQLYADYEEYKVFIQQIGLRPCGFNGFKTRKDVKFIGNHDDNLEILYGKHIYQIEFNPPPLKTILPKKRNRGTEICNENEENSHKIVKIEDDNIQNEDHKTQEKEARTEKKHIKNTHDILKFINRNKIISDKLEDTDNMIDLDTAQDTWESKESGALLIYTTQGVESRSKIAAYDMDGTLIKTKSGLVFPKDYDDWQLIYPDVPKKLHKLHNDGYKIVIFTNQGSIGSGRINPKFFKNKLKNIIQKIRVPIQIFIATGSNIYRKPAIGMWQKLEEKNDSISIDKDNSFYVGDAAGRPKNWAPGKKKDHSSADRLLALNLGLKFYTPEEHFLGHKQAHFELPTFNPKNLPDGEICSGSNITSSSQEIILMVGCPGSGKSHFVRNYLKHYGYVNRDTLGSWQKCITIMEKHINEKDSVVIDNTNPDCVSRQRYIEVAKKYNIPVRCFVMLTSIDHAKHNNKFRELTDPSHVKVNDLVINSYVKSYQQPSLEEGFTEIVHVNFVPKFRKEEDRQFYEMYLLER</sequence>
<dbReference type="KEGG" id="bvk:117237388"/>
<comment type="subcellular location">
    <subcellularLocation>
        <location evidence="1">Nucleus</location>
    </subcellularLocation>
</comment>
<dbReference type="Pfam" id="PF13671">
    <property type="entry name" value="AAA_33"/>
    <property type="match status" value="1"/>
</dbReference>
<dbReference type="CTD" id="11284"/>
<dbReference type="SUPFAM" id="SSF56784">
    <property type="entry name" value="HAD-like"/>
    <property type="match status" value="1"/>
</dbReference>
<name>A0A6J3KVR6_9HYME</name>
<evidence type="ECO:0000256" key="4">
    <source>
        <dbReference type="ARBA" id="ARBA00023204"/>
    </source>
</evidence>
<dbReference type="GO" id="GO:0003690">
    <property type="term" value="F:double-stranded DNA binding"/>
    <property type="evidence" value="ECO:0007669"/>
    <property type="project" value="TreeGrafter"/>
</dbReference>
<keyword evidence="2" id="KW-0227">DNA damage</keyword>
<dbReference type="InterPro" id="IPR036412">
    <property type="entry name" value="HAD-like_sf"/>
</dbReference>
<evidence type="ECO:0000256" key="5">
    <source>
        <dbReference type="ARBA" id="ARBA00023242"/>
    </source>
</evidence>
<dbReference type="Pfam" id="PF17913">
    <property type="entry name" value="FHA_2"/>
    <property type="match status" value="1"/>
</dbReference>
<dbReference type="RefSeq" id="XP_033357190.1">
    <property type="nucleotide sequence ID" value="XM_033501299.1"/>
</dbReference>
<evidence type="ECO:0000256" key="3">
    <source>
        <dbReference type="ARBA" id="ARBA00022801"/>
    </source>
</evidence>
<organism evidence="7 8">
    <name type="scientific">Bombus vosnesenskii</name>
    <dbReference type="NCBI Taxonomy" id="207650"/>
    <lineage>
        <taxon>Eukaryota</taxon>
        <taxon>Metazoa</taxon>
        <taxon>Ecdysozoa</taxon>
        <taxon>Arthropoda</taxon>
        <taxon>Hexapoda</taxon>
        <taxon>Insecta</taxon>
        <taxon>Pterygota</taxon>
        <taxon>Neoptera</taxon>
        <taxon>Endopterygota</taxon>
        <taxon>Hymenoptera</taxon>
        <taxon>Apocrita</taxon>
        <taxon>Aculeata</taxon>
        <taxon>Apoidea</taxon>
        <taxon>Anthophila</taxon>
        <taxon>Apidae</taxon>
        <taxon>Bombus</taxon>
        <taxon>Pyrobombus</taxon>
    </lineage>
</organism>
<dbReference type="InterPro" id="IPR006551">
    <property type="entry name" value="Polynucleotide_phosphatase"/>
</dbReference>
<dbReference type="InterPro" id="IPR006549">
    <property type="entry name" value="HAD-SF_hydro_IIIA"/>
</dbReference>
<dbReference type="InterPro" id="IPR008984">
    <property type="entry name" value="SMAD_FHA_dom_sf"/>
</dbReference>
<dbReference type="GeneID" id="117237388"/>
<dbReference type="InterPro" id="IPR023214">
    <property type="entry name" value="HAD_sf"/>
</dbReference>
<dbReference type="AlphaFoldDB" id="A0A6J3KVR6"/>
<keyword evidence="5" id="KW-0539">Nucleus</keyword>
<dbReference type="GO" id="GO:0006281">
    <property type="term" value="P:DNA repair"/>
    <property type="evidence" value="ECO:0007669"/>
    <property type="project" value="UniProtKB-KW"/>
</dbReference>
<dbReference type="Gene3D" id="3.40.50.1000">
    <property type="entry name" value="HAD superfamily/HAD-like"/>
    <property type="match status" value="1"/>
</dbReference>
<dbReference type="FunFam" id="3.40.50.300:FF:000737">
    <property type="entry name" value="Bifunctional polynucleotide phosphatase/kinase"/>
    <property type="match status" value="1"/>
</dbReference>
<keyword evidence="4" id="KW-0234">DNA repair</keyword>
<dbReference type="SUPFAM" id="SSF49879">
    <property type="entry name" value="SMAD/FHA domain"/>
    <property type="match status" value="1"/>
</dbReference>
<dbReference type="PANTHER" id="PTHR12083">
    <property type="entry name" value="BIFUNCTIONAL POLYNUCLEOTIDE PHOSPHATASE/KINASE"/>
    <property type="match status" value="1"/>
</dbReference>
<feature type="domain" description="PNK FHA" evidence="6">
    <location>
        <begin position="28"/>
        <end position="98"/>
    </location>
</feature>
<dbReference type="Gene3D" id="3.40.50.300">
    <property type="entry name" value="P-loop containing nucleotide triphosphate hydrolases"/>
    <property type="match status" value="1"/>
</dbReference>
<dbReference type="FunFam" id="3.40.50.1000:FF:000078">
    <property type="entry name" value="Bifunctional polynucleotide phosphatase/kinase"/>
    <property type="match status" value="1"/>
</dbReference>
<keyword evidence="3" id="KW-0378">Hydrolase</keyword>
<evidence type="ECO:0000256" key="1">
    <source>
        <dbReference type="ARBA" id="ARBA00004123"/>
    </source>
</evidence>
<dbReference type="InterPro" id="IPR027417">
    <property type="entry name" value="P-loop_NTPase"/>
</dbReference>
<dbReference type="GO" id="GO:0005634">
    <property type="term" value="C:nucleus"/>
    <property type="evidence" value="ECO:0007669"/>
    <property type="project" value="UniProtKB-SubCell"/>
</dbReference>
<evidence type="ECO:0000259" key="6">
    <source>
        <dbReference type="Pfam" id="PF17913"/>
    </source>
</evidence>
<dbReference type="InterPro" id="IPR041388">
    <property type="entry name" value="FHA_2"/>
</dbReference>
<gene>
    <name evidence="8" type="primary">LOC117237388</name>
</gene>
<dbReference type="NCBIfam" id="TIGR01664">
    <property type="entry name" value="DNA-3'-Pase"/>
    <property type="match status" value="1"/>
</dbReference>